<dbReference type="EMBL" id="CM045764">
    <property type="protein sequence ID" value="KAI8005911.1"/>
    <property type="molecule type" value="Genomic_DNA"/>
</dbReference>
<reference evidence="1 2" key="1">
    <citation type="journal article" date="2022" name="Plant J.">
        <title>Chromosome-level genome of Camellia lanceoleosa provides a valuable resource for understanding genome evolution and self-incompatibility.</title>
        <authorList>
            <person name="Gong W."/>
            <person name="Xiao S."/>
            <person name="Wang L."/>
            <person name="Liao Z."/>
            <person name="Chang Y."/>
            <person name="Mo W."/>
            <person name="Hu G."/>
            <person name="Li W."/>
            <person name="Zhao G."/>
            <person name="Zhu H."/>
            <person name="Hu X."/>
            <person name="Ji K."/>
            <person name="Xiang X."/>
            <person name="Song Q."/>
            <person name="Yuan D."/>
            <person name="Jin S."/>
            <person name="Zhang L."/>
        </authorList>
    </citation>
    <scope>NUCLEOTIDE SEQUENCE [LARGE SCALE GENOMIC DNA]</scope>
    <source>
        <strain evidence="1">SQ_2022a</strain>
    </source>
</reference>
<organism evidence="1 2">
    <name type="scientific">Camellia lanceoleosa</name>
    <dbReference type="NCBI Taxonomy" id="1840588"/>
    <lineage>
        <taxon>Eukaryota</taxon>
        <taxon>Viridiplantae</taxon>
        <taxon>Streptophyta</taxon>
        <taxon>Embryophyta</taxon>
        <taxon>Tracheophyta</taxon>
        <taxon>Spermatophyta</taxon>
        <taxon>Magnoliopsida</taxon>
        <taxon>eudicotyledons</taxon>
        <taxon>Gunneridae</taxon>
        <taxon>Pentapetalae</taxon>
        <taxon>asterids</taxon>
        <taxon>Ericales</taxon>
        <taxon>Theaceae</taxon>
        <taxon>Camellia</taxon>
    </lineage>
</organism>
<name>A0ACC0GYT4_9ERIC</name>
<dbReference type="Proteomes" id="UP001060215">
    <property type="component" value="Chromosome 7"/>
</dbReference>
<proteinExistence type="predicted"/>
<gene>
    <name evidence="1" type="ORF">LOK49_LG07G01681</name>
</gene>
<accession>A0ACC0GYT4</accession>
<evidence type="ECO:0000313" key="2">
    <source>
        <dbReference type="Proteomes" id="UP001060215"/>
    </source>
</evidence>
<sequence length="86" mass="9955">MKKLVRAYFEEAKWFHQGYVPSIEEYMRVALVTCGYTMQATTSFVGMREVVSKEAFDWVSSDPLIVQASSLVNRLMDDMVSHEIIR</sequence>
<comment type="caution">
    <text evidence="1">The sequence shown here is derived from an EMBL/GenBank/DDBJ whole genome shotgun (WGS) entry which is preliminary data.</text>
</comment>
<evidence type="ECO:0000313" key="1">
    <source>
        <dbReference type="EMBL" id="KAI8005911.1"/>
    </source>
</evidence>
<keyword evidence="2" id="KW-1185">Reference proteome</keyword>
<protein>
    <submittedName>
        <fullName evidence="1">Valencene synthase</fullName>
    </submittedName>
</protein>